<evidence type="ECO:0000256" key="4">
    <source>
        <dbReference type="ARBA" id="ARBA00022839"/>
    </source>
</evidence>
<evidence type="ECO:0000256" key="3">
    <source>
        <dbReference type="ARBA" id="ARBA00022801"/>
    </source>
</evidence>
<dbReference type="EMBL" id="ABJB010647817">
    <property type="status" value="NOT_ANNOTATED_CDS"/>
    <property type="molecule type" value="Genomic_DNA"/>
</dbReference>
<dbReference type="GO" id="GO:0004519">
    <property type="term" value="F:endonuclease activity"/>
    <property type="evidence" value="ECO:0007669"/>
    <property type="project" value="UniProtKB-KW"/>
</dbReference>
<evidence type="ECO:0000256" key="1">
    <source>
        <dbReference type="ARBA" id="ARBA00022722"/>
    </source>
</evidence>
<dbReference type="GO" id="GO:0004527">
    <property type="term" value="F:exonuclease activity"/>
    <property type="evidence" value="ECO:0007669"/>
    <property type="project" value="UniProtKB-KW"/>
</dbReference>
<keyword evidence="1" id="KW-0540">Nuclease</keyword>
<dbReference type="InterPro" id="IPR011604">
    <property type="entry name" value="PDDEXK-like_dom_sf"/>
</dbReference>
<dbReference type="EMBL" id="DS828755">
    <property type="protein sequence ID" value="EEC12154.1"/>
    <property type="molecule type" value="Genomic_DNA"/>
</dbReference>
<reference evidence="6" key="2">
    <citation type="submission" date="2020-05" db="UniProtKB">
        <authorList>
            <consortium name="EnsemblMetazoa"/>
        </authorList>
    </citation>
    <scope>IDENTIFICATION</scope>
    <source>
        <strain evidence="6">wikel</strain>
    </source>
</reference>
<protein>
    <submittedName>
        <fullName evidence="5 6">Uncharacterized protein</fullName>
    </submittedName>
</protein>
<dbReference type="VEuPathDB" id="VectorBase:ISCI020134"/>
<dbReference type="SUPFAM" id="SSF52980">
    <property type="entry name" value="Restriction endonuclease-like"/>
    <property type="match status" value="1"/>
</dbReference>
<keyword evidence="3" id="KW-0378">Hydrolase</keyword>
<dbReference type="PaxDb" id="6945-B7PZY2"/>
<evidence type="ECO:0000313" key="6">
    <source>
        <dbReference type="EnsemblMetazoa" id="ISCW020134-PA"/>
    </source>
</evidence>
<dbReference type="Pfam" id="PF01771">
    <property type="entry name" value="Viral_alk_exo"/>
    <property type="match status" value="1"/>
</dbReference>
<dbReference type="PANTHER" id="PTHR46609:SF8">
    <property type="entry name" value="YQAJ VIRAL RECOMBINASE DOMAIN-CONTAINING PROTEIN"/>
    <property type="match status" value="1"/>
</dbReference>
<evidence type="ECO:0000313" key="7">
    <source>
        <dbReference type="Proteomes" id="UP000001555"/>
    </source>
</evidence>
<keyword evidence="2" id="KW-0255">Endonuclease</keyword>
<dbReference type="InterPro" id="IPR034720">
    <property type="entry name" value="Viral_alk_exo"/>
</dbReference>
<sequence>MAPARPVKRPRPTLPFGNEQDLWSPEALEVVQQHMEALLKMTDEEQDVVMHTMGQADNPQWHDDRLGRITASQFFEVTKCRKPDYLVKRIMYPSKDAYSEAVHYGRTKELVAVAAYVDLMHYRDNSVQVNETGLHVHPLYNFLGASSDRIVLKNGSPSQDPTHPD</sequence>
<dbReference type="InterPro" id="IPR011335">
    <property type="entry name" value="Restrct_endonuc-II-like"/>
</dbReference>
<organism>
    <name type="scientific">Ixodes scapularis</name>
    <name type="common">Black-legged tick</name>
    <name type="synonym">Deer tick</name>
    <dbReference type="NCBI Taxonomy" id="6945"/>
    <lineage>
        <taxon>Eukaryota</taxon>
        <taxon>Metazoa</taxon>
        <taxon>Ecdysozoa</taxon>
        <taxon>Arthropoda</taxon>
        <taxon>Chelicerata</taxon>
        <taxon>Arachnida</taxon>
        <taxon>Acari</taxon>
        <taxon>Parasitiformes</taxon>
        <taxon>Ixodida</taxon>
        <taxon>Ixodoidea</taxon>
        <taxon>Ixodidae</taxon>
        <taxon>Ixodinae</taxon>
        <taxon>Ixodes</taxon>
    </lineage>
</organism>
<evidence type="ECO:0000256" key="2">
    <source>
        <dbReference type="ARBA" id="ARBA00022759"/>
    </source>
</evidence>
<reference evidence="5 7" key="1">
    <citation type="submission" date="2008-03" db="EMBL/GenBank/DDBJ databases">
        <title>Annotation of Ixodes scapularis.</title>
        <authorList>
            <consortium name="Ixodes scapularis Genome Project Consortium"/>
            <person name="Caler E."/>
            <person name="Hannick L.I."/>
            <person name="Bidwell S."/>
            <person name="Joardar V."/>
            <person name="Thiagarajan M."/>
            <person name="Amedeo P."/>
            <person name="Galinsky K.J."/>
            <person name="Schobel S."/>
            <person name="Inman J."/>
            <person name="Hostetler J."/>
            <person name="Miller J."/>
            <person name="Hammond M."/>
            <person name="Megy K."/>
            <person name="Lawson D."/>
            <person name="Kodira C."/>
            <person name="Sutton G."/>
            <person name="Meyer J."/>
            <person name="Hill C.A."/>
            <person name="Birren B."/>
            <person name="Nene V."/>
            <person name="Collins F."/>
            <person name="Alarcon-Chaidez F."/>
            <person name="Wikel S."/>
            <person name="Strausberg R."/>
        </authorList>
    </citation>
    <scope>NUCLEOTIDE SEQUENCE [LARGE SCALE GENOMIC DNA]</scope>
    <source>
        <strain evidence="7">Wikel</strain>
        <strain evidence="5">Wikel colony</strain>
    </source>
</reference>
<dbReference type="AlphaFoldDB" id="B7PZY2"/>
<dbReference type="CDD" id="cd22343">
    <property type="entry name" value="PDDEXK_lambda_exonuclease-like"/>
    <property type="match status" value="1"/>
</dbReference>
<evidence type="ECO:0000313" key="5">
    <source>
        <dbReference type="EMBL" id="EEC12154.1"/>
    </source>
</evidence>
<dbReference type="VEuPathDB" id="VectorBase:ISCW020134"/>
<dbReference type="GO" id="GO:0006281">
    <property type="term" value="P:DNA repair"/>
    <property type="evidence" value="ECO:0007669"/>
    <property type="project" value="UniProtKB-ARBA"/>
</dbReference>
<gene>
    <name evidence="5" type="ORF">IscW_ISCW020134</name>
</gene>
<dbReference type="Gene3D" id="3.90.320.10">
    <property type="match status" value="1"/>
</dbReference>
<dbReference type="EnsemblMetazoa" id="ISCW020134-RA">
    <property type="protein sequence ID" value="ISCW020134-PA"/>
    <property type="gene ID" value="ISCW020134"/>
</dbReference>
<dbReference type="Proteomes" id="UP000001555">
    <property type="component" value="Unassembled WGS sequence"/>
</dbReference>
<dbReference type="PANTHER" id="PTHR46609">
    <property type="entry name" value="EXONUCLEASE, PHAGE-TYPE/RECB, C-TERMINAL DOMAIN-CONTAINING PROTEIN"/>
    <property type="match status" value="1"/>
</dbReference>
<dbReference type="InterPro" id="IPR051703">
    <property type="entry name" value="NF-kappa-B_Signaling_Reg"/>
</dbReference>
<dbReference type="InParanoid" id="B7PZY2"/>
<accession>B7PZY2</accession>
<dbReference type="HOGENOM" id="CLU_1612652_0_0_1"/>
<keyword evidence="4" id="KW-0269">Exonuclease</keyword>
<keyword evidence="7" id="KW-1185">Reference proteome</keyword>
<proteinExistence type="predicted"/>
<name>B7PZY2_IXOSC</name>